<accession>A0ABR1PC64</accession>
<dbReference type="Gene3D" id="1.20.1250.20">
    <property type="entry name" value="MFS general substrate transporter like domains"/>
    <property type="match status" value="2"/>
</dbReference>
<evidence type="ECO:0000256" key="3">
    <source>
        <dbReference type="ARBA" id="ARBA00022989"/>
    </source>
</evidence>
<evidence type="ECO:0000313" key="7">
    <source>
        <dbReference type="EMBL" id="KAK7732398.1"/>
    </source>
</evidence>
<dbReference type="PANTHER" id="PTHR23502">
    <property type="entry name" value="MAJOR FACILITATOR SUPERFAMILY"/>
    <property type="match status" value="1"/>
</dbReference>
<feature type="transmembrane region" description="Helical" evidence="6">
    <location>
        <begin position="117"/>
        <end position="134"/>
    </location>
</feature>
<feature type="transmembrane region" description="Helical" evidence="6">
    <location>
        <begin position="258"/>
        <end position="283"/>
    </location>
</feature>
<organism evidence="7 8">
    <name type="scientific">Diaporthe eres</name>
    <name type="common">Phomopsis oblonga</name>
    <dbReference type="NCBI Taxonomy" id="83184"/>
    <lineage>
        <taxon>Eukaryota</taxon>
        <taxon>Fungi</taxon>
        <taxon>Dikarya</taxon>
        <taxon>Ascomycota</taxon>
        <taxon>Pezizomycotina</taxon>
        <taxon>Sordariomycetes</taxon>
        <taxon>Sordariomycetidae</taxon>
        <taxon>Diaporthales</taxon>
        <taxon>Diaporthaceae</taxon>
        <taxon>Diaporthe</taxon>
        <taxon>Diaporthe eres species complex</taxon>
    </lineage>
</organism>
<evidence type="ECO:0000256" key="2">
    <source>
        <dbReference type="ARBA" id="ARBA00022692"/>
    </source>
</evidence>
<feature type="region of interest" description="Disordered" evidence="5">
    <location>
        <begin position="14"/>
        <end position="49"/>
    </location>
</feature>
<comment type="subcellular location">
    <subcellularLocation>
        <location evidence="1">Membrane</location>
        <topology evidence="1">Multi-pass membrane protein</topology>
    </subcellularLocation>
</comment>
<feature type="transmembrane region" description="Helical" evidence="6">
    <location>
        <begin position="455"/>
        <end position="476"/>
    </location>
</feature>
<proteinExistence type="predicted"/>
<keyword evidence="3 6" id="KW-1133">Transmembrane helix</keyword>
<evidence type="ECO:0000256" key="1">
    <source>
        <dbReference type="ARBA" id="ARBA00004141"/>
    </source>
</evidence>
<dbReference type="Pfam" id="PF07690">
    <property type="entry name" value="MFS_1"/>
    <property type="match status" value="1"/>
</dbReference>
<feature type="transmembrane region" description="Helical" evidence="6">
    <location>
        <begin position="295"/>
        <end position="315"/>
    </location>
</feature>
<keyword evidence="2 6" id="KW-0812">Transmembrane</keyword>
<sequence>MSWTLKTWSNTTDSIRSNSGTASDEDPHDHSTNADVSLQEQPTLSTTTPQEVADEPYHVFGNRMKWVVVAQIGVAGTFSGLSSNIYFPCLKTITKLVQGIAPLIWGTLSDKLGRRQVYVYSFTVYIVANIVLGFSPNLAILFAFRGLQAFGSASVVSIGNGVIQDIALPAERGGFMSIYQALLAGLVLIQIILLLPETLRSVAGNGSVRVSGIKYKPLWNVMSKKQSDLKDPKEVVKPEIKPRDFWEPLHMLGEMDTLLNLLFGGVVYSMWSMMTGTTTMLFVERFGLNELHIGFAYLPNGIGTCVGSALAGWLMDRDYKSTEAIYKETHGMSEGYNISPKEIPGDFPIEKARFRHVFWITGLLAVFMALYGAAFWELPSTSRRAWMAIPLTLQFFIAGTSNMIFAINSTLITDLHPGKGAGATAINNLARCTMSAGAVPLAHYMIKRMKTMPTFFVLAAVVIFCMPLAITSRVLGMKWRRKRMRKIEDLQSESRRATEA</sequence>
<feature type="transmembrane region" description="Helical" evidence="6">
    <location>
        <begin position="388"/>
        <end position="407"/>
    </location>
</feature>
<feature type="transmembrane region" description="Helical" evidence="6">
    <location>
        <begin position="357"/>
        <end position="376"/>
    </location>
</feature>
<evidence type="ECO:0000256" key="4">
    <source>
        <dbReference type="ARBA" id="ARBA00023136"/>
    </source>
</evidence>
<keyword evidence="4 6" id="KW-0472">Membrane</keyword>
<evidence type="ECO:0000256" key="6">
    <source>
        <dbReference type="SAM" id="Phobius"/>
    </source>
</evidence>
<name>A0ABR1PC64_DIAER</name>
<protein>
    <recommendedName>
        <fullName evidence="9">Major facilitator superfamily (MFS) profile domain-containing protein</fullName>
    </recommendedName>
</protein>
<reference evidence="7 8" key="1">
    <citation type="submission" date="2024-02" db="EMBL/GenBank/DDBJ databases">
        <title>De novo assembly and annotation of 12 fungi associated with fruit tree decline syndrome in Ontario, Canada.</title>
        <authorList>
            <person name="Sulman M."/>
            <person name="Ellouze W."/>
            <person name="Ilyukhin E."/>
        </authorList>
    </citation>
    <scope>NUCLEOTIDE SEQUENCE [LARGE SCALE GENOMIC DNA]</scope>
    <source>
        <strain evidence="7 8">M169</strain>
    </source>
</reference>
<evidence type="ECO:0000256" key="5">
    <source>
        <dbReference type="SAM" id="MobiDB-lite"/>
    </source>
</evidence>
<comment type="caution">
    <text evidence="7">The sequence shown here is derived from an EMBL/GenBank/DDBJ whole genome shotgun (WGS) entry which is preliminary data.</text>
</comment>
<evidence type="ECO:0008006" key="9">
    <source>
        <dbReference type="Google" id="ProtNLM"/>
    </source>
</evidence>
<dbReference type="SUPFAM" id="SSF103473">
    <property type="entry name" value="MFS general substrate transporter"/>
    <property type="match status" value="1"/>
</dbReference>
<dbReference type="PANTHER" id="PTHR23502:SF26">
    <property type="entry name" value="MAJOR FACILITATOR SUPERFAMILY (MFS) PROFILE DOMAIN-CONTAINING PROTEIN"/>
    <property type="match status" value="1"/>
</dbReference>
<dbReference type="InterPro" id="IPR011701">
    <property type="entry name" value="MFS"/>
</dbReference>
<dbReference type="Proteomes" id="UP001430848">
    <property type="component" value="Unassembled WGS sequence"/>
</dbReference>
<dbReference type="EMBL" id="JAKNSF020000020">
    <property type="protein sequence ID" value="KAK7732398.1"/>
    <property type="molecule type" value="Genomic_DNA"/>
</dbReference>
<dbReference type="InterPro" id="IPR036259">
    <property type="entry name" value="MFS_trans_sf"/>
</dbReference>
<keyword evidence="8" id="KW-1185">Reference proteome</keyword>
<feature type="transmembrane region" description="Helical" evidence="6">
    <location>
        <begin position="175"/>
        <end position="195"/>
    </location>
</feature>
<evidence type="ECO:0000313" key="8">
    <source>
        <dbReference type="Proteomes" id="UP001430848"/>
    </source>
</evidence>
<feature type="compositionally biased region" description="Polar residues" evidence="5">
    <location>
        <begin position="33"/>
        <end position="49"/>
    </location>
</feature>
<gene>
    <name evidence="7" type="ORF">SLS63_005076</name>
</gene>